<dbReference type="OrthoDB" id="9807890at2"/>
<dbReference type="InterPro" id="IPR004843">
    <property type="entry name" value="Calcineurin-like_PHP"/>
</dbReference>
<evidence type="ECO:0000313" key="4">
    <source>
        <dbReference type="Proteomes" id="UP000325255"/>
    </source>
</evidence>
<dbReference type="SUPFAM" id="SSF56300">
    <property type="entry name" value="Metallo-dependent phosphatases"/>
    <property type="match status" value="1"/>
</dbReference>
<dbReference type="Pfam" id="PF00149">
    <property type="entry name" value="Metallophos"/>
    <property type="match status" value="1"/>
</dbReference>
<evidence type="ECO:0000259" key="2">
    <source>
        <dbReference type="Pfam" id="PF00149"/>
    </source>
</evidence>
<gene>
    <name evidence="3" type="ORF">F1189_16215</name>
</gene>
<dbReference type="Proteomes" id="UP000325255">
    <property type="component" value="Unassembled WGS sequence"/>
</dbReference>
<feature type="domain" description="Calcineurin-like phosphoesterase" evidence="2">
    <location>
        <begin position="52"/>
        <end position="167"/>
    </location>
</feature>
<keyword evidence="4" id="KW-1185">Reference proteome</keyword>
<accession>A0A5M6ISE8</accession>
<feature type="compositionally biased region" description="Basic residues" evidence="1">
    <location>
        <begin position="1"/>
        <end position="19"/>
    </location>
</feature>
<dbReference type="PANTHER" id="PTHR42850">
    <property type="entry name" value="METALLOPHOSPHOESTERASE"/>
    <property type="match status" value="1"/>
</dbReference>
<dbReference type="InterPro" id="IPR050126">
    <property type="entry name" value="Ap4A_hydrolase"/>
</dbReference>
<feature type="region of interest" description="Disordered" evidence="1">
    <location>
        <begin position="1"/>
        <end position="44"/>
    </location>
</feature>
<sequence length="267" mass="28967">MGCPRRRAGSRPVAPRHHLSRADRRPSRRAGPRAGRLRQPVGHVIPPRTPLRVVGDVHGDAVGFARAADTERFVIQLGDLTDNGPDSAGALRIALRLRAERRGLFLLGNHDHKLARRLLGREVRTDAALAATLAQLDPALQAEALEAIRQAPAWLRQGTRFFVHGGFHTTMLATPPPAFGTRPTGALARALFGQTTGRMQRDGYPERVLDWIDRIPPGLTVYCGHDMRSTDGRPWMRQGAAGGTAVFLDTGAGKGGHLSWIDLPGEG</sequence>
<evidence type="ECO:0000313" key="3">
    <source>
        <dbReference type="EMBL" id="KAA5611152.1"/>
    </source>
</evidence>
<protein>
    <submittedName>
        <fullName evidence="3">Phosphatase</fullName>
    </submittedName>
</protein>
<dbReference type="Gene3D" id="3.60.21.10">
    <property type="match status" value="1"/>
</dbReference>
<comment type="caution">
    <text evidence="3">The sequence shown here is derived from an EMBL/GenBank/DDBJ whole genome shotgun (WGS) entry which is preliminary data.</text>
</comment>
<proteinExistence type="predicted"/>
<reference evidence="3 4" key="1">
    <citation type="submission" date="2019-09" db="EMBL/GenBank/DDBJ databases">
        <title>Genome sequence of Rhodovastum atsumiense, a diverse member of the Acetobacteraceae family of non-sulfur purple photosynthetic bacteria.</title>
        <authorList>
            <person name="Meyer T."/>
            <person name="Kyndt J."/>
        </authorList>
    </citation>
    <scope>NUCLEOTIDE SEQUENCE [LARGE SCALE GENOMIC DNA]</scope>
    <source>
        <strain evidence="3 4">DSM 21279</strain>
    </source>
</reference>
<dbReference type="GO" id="GO:0016791">
    <property type="term" value="F:phosphatase activity"/>
    <property type="evidence" value="ECO:0007669"/>
    <property type="project" value="TreeGrafter"/>
</dbReference>
<dbReference type="AlphaFoldDB" id="A0A5M6ISE8"/>
<dbReference type="GO" id="GO:0005737">
    <property type="term" value="C:cytoplasm"/>
    <property type="evidence" value="ECO:0007669"/>
    <property type="project" value="TreeGrafter"/>
</dbReference>
<evidence type="ECO:0000256" key="1">
    <source>
        <dbReference type="SAM" id="MobiDB-lite"/>
    </source>
</evidence>
<dbReference type="InterPro" id="IPR029052">
    <property type="entry name" value="Metallo-depent_PP-like"/>
</dbReference>
<name>A0A5M6ISE8_9PROT</name>
<dbReference type="EMBL" id="VWPK01000024">
    <property type="protein sequence ID" value="KAA5611152.1"/>
    <property type="molecule type" value="Genomic_DNA"/>
</dbReference>
<organism evidence="3 4">
    <name type="scientific">Rhodovastum atsumiense</name>
    <dbReference type="NCBI Taxonomy" id="504468"/>
    <lineage>
        <taxon>Bacteria</taxon>
        <taxon>Pseudomonadati</taxon>
        <taxon>Pseudomonadota</taxon>
        <taxon>Alphaproteobacteria</taxon>
        <taxon>Acetobacterales</taxon>
        <taxon>Acetobacteraceae</taxon>
        <taxon>Rhodovastum</taxon>
    </lineage>
</organism>